<gene>
    <name evidence="4" type="ORF">IAB46_11210</name>
</gene>
<name>A0A9D1F604_9FIRM</name>
<organism evidence="4 5">
    <name type="scientific">Candidatus Scybalocola faecigallinarum</name>
    <dbReference type="NCBI Taxonomy" id="2840941"/>
    <lineage>
        <taxon>Bacteria</taxon>
        <taxon>Bacillati</taxon>
        <taxon>Bacillota</taxon>
        <taxon>Clostridia</taxon>
        <taxon>Lachnospirales</taxon>
        <taxon>Lachnospiraceae</taxon>
        <taxon>Lachnospiraceae incertae sedis</taxon>
        <taxon>Candidatus Scybalocola (ex Gilroy et al. 2021)</taxon>
    </lineage>
</organism>
<proteinExistence type="inferred from homology"/>
<sequence length="121" mass="14436">MDKILEQSLLYDFYGELLTSHQKEIYEDFVLNDLSLGEIAQVHEISRQGVHDIIRRCNRQLAGYEEKLHLLERFLSTREKVEEIRRTVKHMVEDPQKADWQQLVDDAKKIDRISDEILKEL</sequence>
<evidence type="ECO:0000313" key="4">
    <source>
        <dbReference type="EMBL" id="HIS48095.1"/>
    </source>
</evidence>
<dbReference type="HAMAP" id="MF_00245">
    <property type="entry name" value="UPF0122"/>
    <property type="match status" value="1"/>
</dbReference>
<dbReference type="Gene3D" id="1.10.10.10">
    <property type="entry name" value="Winged helix-like DNA-binding domain superfamily/Winged helix DNA-binding domain"/>
    <property type="match status" value="1"/>
</dbReference>
<protein>
    <recommendedName>
        <fullName evidence="3">UPF0122 protein IAB46_11210</fullName>
    </recommendedName>
</protein>
<evidence type="ECO:0000256" key="1">
    <source>
        <dbReference type="ARBA" id="ARBA00008720"/>
    </source>
</evidence>
<reference evidence="4" key="1">
    <citation type="submission" date="2020-10" db="EMBL/GenBank/DDBJ databases">
        <authorList>
            <person name="Gilroy R."/>
        </authorList>
    </citation>
    <scope>NUCLEOTIDE SEQUENCE</scope>
    <source>
        <strain evidence="4">CHK178-757</strain>
    </source>
</reference>
<dbReference type="SUPFAM" id="SSF88659">
    <property type="entry name" value="Sigma3 and sigma4 domains of RNA polymerase sigma factors"/>
    <property type="match status" value="1"/>
</dbReference>
<comment type="caution">
    <text evidence="4">The sequence shown here is derived from an EMBL/GenBank/DDBJ whole genome shotgun (WGS) entry which is preliminary data.</text>
</comment>
<evidence type="ECO:0000313" key="5">
    <source>
        <dbReference type="Proteomes" id="UP000823927"/>
    </source>
</evidence>
<dbReference type="AlphaFoldDB" id="A0A9D1F604"/>
<comment type="function">
    <text evidence="2 3">Might take part in the signal recognition particle (SRP) pathway. This is inferred from the conservation of its genetic proximity to ftsY/ffh. May be a regulatory protein.</text>
</comment>
<keyword evidence="4" id="KW-0238">DNA-binding</keyword>
<dbReference type="EMBL" id="DVIT01000044">
    <property type="protein sequence ID" value="HIS48095.1"/>
    <property type="molecule type" value="Genomic_DNA"/>
</dbReference>
<evidence type="ECO:0000256" key="2">
    <source>
        <dbReference type="ARBA" id="ARBA00024764"/>
    </source>
</evidence>
<comment type="similarity">
    <text evidence="1 3">Belongs to the UPF0122 family.</text>
</comment>
<dbReference type="InterPro" id="IPR007394">
    <property type="entry name" value="UPF0122"/>
</dbReference>
<dbReference type="PANTHER" id="PTHR40083">
    <property type="entry name" value="UPF0122 PROTEIN CBO2450/CLC_2298"/>
    <property type="match status" value="1"/>
</dbReference>
<dbReference type="NCBIfam" id="NF045758">
    <property type="entry name" value="YlxM"/>
    <property type="match status" value="1"/>
</dbReference>
<dbReference type="PANTHER" id="PTHR40083:SF1">
    <property type="entry name" value="UPF0122 PROTEIN YLXM"/>
    <property type="match status" value="1"/>
</dbReference>
<accession>A0A9D1F604</accession>
<evidence type="ECO:0000256" key="3">
    <source>
        <dbReference type="HAMAP-Rule" id="MF_00245"/>
    </source>
</evidence>
<dbReference type="Proteomes" id="UP000823927">
    <property type="component" value="Unassembled WGS sequence"/>
</dbReference>
<dbReference type="InterPro" id="IPR013324">
    <property type="entry name" value="RNA_pol_sigma_r3/r4-like"/>
</dbReference>
<dbReference type="GO" id="GO:0003677">
    <property type="term" value="F:DNA binding"/>
    <property type="evidence" value="ECO:0007669"/>
    <property type="project" value="UniProtKB-KW"/>
</dbReference>
<reference evidence="4" key="2">
    <citation type="journal article" date="2021" name="PeerJ">
        <title>Extensive microbial diversity within the chicken gut microbiome revealed by metagenomics and culture.</title>
        <authorList>
            <person name="Gilroy R."/>
            <person name="Ravi A."/>
            <person name="Getino M."/>
            <person name="Pursley I."/>
            <person name="Horton D.L."/>
            <person name="Alikhan N.F."/>
            <person name="Baker D."/>
            <person name="Gharbi K."/>
            <person name="Hall N."/>
            <person name="Watson M."/>
            <person name="Adriaenssens E.M."/>
            <person name="Foster-Nyarko E."/>
            <person name="Jarju S."/>
            <person name="Secka A."/>
            <person name="Antonio M."/>
            <person name="Oren A."/>
            <person name="Chaudhuri R.R."/>
            <person name="La Ragione R."/>
            <person name="Hildebrand F."/>
            <person name="Pallen M.J."/>
        </authorList>
    </citation>
    <scope>NUCLEOTIDE SEQUENCE</scope>
    <source>
        <strain evidence="4">CHK178-757</strain>
    </source>
</reference>
<dbReference type="Pfam" id="PF04297">
    <property type="entry name" value="UPF0122"/>
    <property type="match status" value="1"/>
</dbReference>
<dbReference type="InterPro" id="IPR036388">
    <property type="entry name" value="WH-like_DNA-bd_sf"/>
</dbReference>
<dbReference type="InterPro" id="IPR054831">
    <property type="entry name" value="UPF0122_fam_protein"/>
</dbReference>